<gene>
    <name evidence="4" type="primary">Cre-crn-4</name>
    <name evidence="4" type="ORF">CRE_00945</name>
</gene>
<dbReference type="SMART" id="SM00479">
    <property type="entry name" value="EXOIII"/>
    <property type="match status" value="1"/>
</dbReference>
<dbReference type="KEGG" id="crq:GCK72_023971"/>
<evidence type="ECO:0000256" key="2">
    <source>
        <dbReference type="ARBA" id="ARBA00022801"/>
    </source>
</evidence>
<dbReference type="GO" id="GO:0004520">
    <property type="term" value="F:DNA endonuclease activity"/>
    <property type="evidence" value="ECO:0007669"/>
    <property type="project" value="EnsemblMetazoa"/>
</dbReference>
<dbReference type="HOGENOM" id="CLU_037266_4_3_1"/>
<dbReference type="InterPro" id="IPR013520">
    <property type="entry name" value="Ribonucl_H"/>
</dbReference>
<dbReference type="GeneID" id="9822096"/>
<dbReference type="CTD" id="9822096"/>
<dbReference type="FunCoup" id="E3LD08">
    <property type="interactions" value="10"/>
</dbReference>
<name>E3LD08_CAERE</name>
<reference evidence="4" key="1">
    <citation type="submission" date="2007-07" db="EMBL/GenBank/DDBJ databases">
        <title>PCAP assembly of the Caenorhabditis remanei genome.</title>
        <authorList>
            <consortium name="The Caenorhabditis remanei Sequencing Consortium"/>
            <person name="Wilson R.K."/>
        </authorList>
    </citation>
    <scope>NUCLEOTIDE SEQUENCE [LARGE SCALE GENOMIC DNA]</scope>
    <source>
        <strain evidence="4">PB4641</strain>
    </source>
</reference>
<dbReference type="GO" id="GO:0006309">
    <property type="term" value="P:apoptotic DNA fragmentation"/>
    <property type="evidence" value="ECO:0007669"/>
    <property type="project" value="EnsemblMetazoa"/>
</dbReference>
<dbReference type="GO" id="GO:0000175">
    <property type="term" value="F:3'-5'-RNA exonuclease activity"/>
    <property type="evidence" value="ECO:0007669"/>
    <property type="project" value="InterPro"/>
</dbReference>
<evidence type="ECO:0000256" key="3">
    <source>
        <dbReference type="ARBA" id="ARBA00022839"/>
    </source>
</evidence>
<dbReference type="Pfam" id="PF00929">
    <property type="entry name" value="RNase_T"/>
    <property type="match status" value="1"/>
</dbReference>
<dbReference type="PANTHER" id="PTHR23044:SF4">
    <property type="entry name" value="CELL DEATH-RELATED NUCLEASE 4"/>
    <property type="match status" value="1"/>
</dbReference>
<dbReference type="RefSeq" id="XP_003117798.2">
    <property type="nucleotide sequence ID" value="XM_003117750.2"/>
</dbReference>
<dbReference type="InterPro" id="IPR036397">
    <property type="entry name" value="RNaseH_sf"/>
</dbReference>
<dbReference type="GO" id="GO:0005737">
    <property type="term" value="C:cytoplasm"/>
    <property type="evidence" value="ECO:0007669"/>
    <property type="project" value="TreeGrafter"/>
</dbReference>
<dbReference type="eggNOG" id="KOG0542">
    <property type="taxonomic scope" value="Eukaryota"/>
</dbReference>
<sequence length="300" mass="35017">MSSRQCPYDNLLMLDFETTSDGVYHDYPFEVIQFSVAVLDVKSNTISDDVSFNEYVRPVINPKLSSYCADLTGIKQETLDKADTFLNVYKKFLSWLDQNNFEEKKFALVSDSRQDMWRIAQYQFRLCREPLPSMFRQYINLWRTFGENMTMEERDKLEGNTYMEKMAIFHGVKSPGGAHNAMIDCLTLARITQKILESGASVYINEALVCCAPWRKKPLELEKGKDWRTDFHSATKVFERVMPLVVKVCRRGEYNLSMYNFCWYCKAEHKKCESKPKQKPFAFYSEQEKPIAYALAAGYC</sequence>
<protein>
    <submittedName>
        <fullName evidence="4">CRE-CRN-4 protein</fullName>
    </submittedName>
</protein>
<dbReference type="STRING" id="31234.E3LD08"/>
<keyword evidence="5" id="KW-1185">Reference proteome</keyword>
<dbReference type="OMA" id="TIVYART"/>
<dbReference type="OrthoDB" id="5775694at2759"/>
<keyword evidence="1" id="KW-0540">Nuclease</keyword>
<accession>E3LD08</accession>
<dbReference type="SUPFAM" id="SSF53098">
    <property type="entry name" value="Ribonuclease H-like"/>
    <property type="match status" value="1"/>
</dbReference>
<dbReference type="FunFam" id="3.30.420.10:FF:000157">
    <property type="entry name" value="Cell death-related nuclease 4"/>
    <property type="match status" value="1"/>
</dbReference>
<dbReference type="Gene3D" id="3.30.420.10">
    <property type="entry name" value="Ribonuclease H-like superfamily/Ribonuclease H"/>
    <property type="match status" value="1"/>
</dbReference>
<dbReference type="AlphaFoldDB" id="E3LD08"/>
<keyword evidence="3" id="KW-0269">Exonuclease</keyword>
<dbReference type="EMBL" id="DS268407">
    <property type="protein sequence ID" value="EFO82396.1"/>
    <property type="molecule type" value="Genomic_DNA"/>
</dbReference>
<dbReference type="GO" id="GO:0006401">
    <property type="term" value="P:RNA catabolic process"/>
    <property type="evidence" value="ECO:0007669"/>
    <property type="project" value="EnsemblMetazoa"/>
</dbReference>
<dbReference type="CDD" id="cd06133">
    <property type="entry name" value="ERI-1_3'hExo_like"/>
    <property type="match status" value="1"/>
</dbReference>
<dbReference type="InterPro" id="IPR012337">
    <property type="entry name" value="RNaseH-like_sf"/>
</dbReference>
<dbReference type="GO" id="GO:0003697">
    <property type="term" value="F:single-stranded DNA binding"/>
    <property type="evidence" value="ECO:0007669"/>
    <property type="project" value="EnsemblMetazoa"/>
</dbReference>
<keyword evidence="2" id="KW-0378">Hydrolase</keyword>
<dbReference type="Proteomes" id="UP000008281">
    <property type="component" value="Unassembled WGS sequence"/>
</dbReference>
<organism evidence="5">
    <name type="scientific">Caenorhabditis remanei</name>
    <name type="common">Caenorhabditis vulgaris</name>
    <dbReference type="NCBI Taxonomy" id="31234"/>
    <lineage>
        <taxon>Eukaryota</taxon>
        <taxon>Metazoa</taxon>
        <taxon>Ecdysozoa</taxon>
        <taxon>Nematoda</taxon>
        <taxon>Chromadorea</taxon>
        <taxon>Rhabditida</taxon>
        <taxon>Rhabditina</taxon>
        <taxon>Rhabditomorpha</taxon>
        <taxon>Rhabditoidea</taxon>
        <taxon>Rhabditidae</taxon>
        <taxon>Peloderinae</taxon>
        <taxon>Caenorhabditis</taxon>
    </lineage>
</organism>
<proteinExistence type="predicted"/>
<evidence type="ECO:0000256" key="1">
    <source>
        <dbReference type="ARBA" id="ARBA00022722"/>
    </source>
</evidence>
<evidence type="ECO:0000313" key="5">
    <source>
        <dbReference type="Proteomes" id="UP000008281"/>
    </source>
</evidence>
<dbReference type="InterPro" id="IPR051274">
    <property type="entry name" value="3-5_Exoribonuclease"/>
</dbReference>
<evidence type="ECO:0000313" key="4">
    <source>
        <dbReference type="EMBL" id="EFO82396.1"/>
    </source>
</evidence>
<dbReference type="PANTHER" id="PTHR23044">
    <property type="entry name" value="3'-5' EXONUCLEASE ERI1-RELATED"/>
    <property type="match status" value="1"/>
</dbReference>
<dbReference type="InterPro" id="IPR047201">
    <property type="entry name" value="ERI-1_3'hExo-like"/>
</dbReference>